<dbReference type="EMBL" id="JADWDC010000038">
    <property type="protein sequence ID" value="MCC0178249.1"/>
    <property type="molecule type" value="Genomic_DNA"/>
</dbReference>
<feature type="transmembrane region" description="Helical" evidence="1">
    <location>
        <begin position="54"/>
        <end position="82"/>
    </location>
</feature>
<feature type="transmembrane region" description="Helical" evidence="1">
    <location>
        <begin position="15"/>
        <end position="34"/>
    </location>
</feature>
<keyword evidence="1" id="KW-0472">Membrane</keyword>
<sequence>MMQGFVQNYMGYEQLGTYLISLFVALILAAIIAFHPQTYGKKEDINEIEAPKTLIFYAIIGSLVGATVADYGPELGFIFFGLGGLMRFRTNTGTSIQTGRLILVALIGLCCGLKMLYIAVISTLVAWILIYFLERRTLYQIEIKGFKNKLFLESVSAYRRLLKKQKCNIIIEKKNLDKSKVSFIFSSPPHLRRESLENSFNQQIPEENRGSVDWNVGVK</sequence>
<keyword evidence="3" id="KW-1185">Reference proteome</keyword>
<accession>A0A964BRG1</accession>
<dbReference type="RefSeq" id="WP_229641316.1">
    <property type="nucleotide sequence ID" value="NZ_JADWDC010000038.1"/>
</dbReference>
<feature type="transmembrane region" description="Helical" evidence="1">
    <location>
        <begin position="102"/>
        <end position="133"/>
    </location>
</feature>
<keyword evidence="1" id="KW-1133">Transmembrane helix</keyword>
<evidence type="ECO:0000313" key="2">
    <source>
        <dbReference type="EMBL" id="MCC0178249.1"/>
    </source>
</evidence>
<gene>
    <name evidence="2" type="ORF">I4641_14810</name>
</gene>
<comment type="caution">
    <text evidence="2">The sequence shown here is derived from an EMBL/GenBank/DDBJ whole genome shotgun (WGS) entry which is preliminary data.</text>
</comment>
<evidence type="ECO:0000313" key="3">
    <source>
        <dbReference type="Proteomes" id="UP000729733"/>
    </source>
</evidence>
<proteinExistence type="predicted"/>
<dbReference type="AlphaFoldDB" id="A0A964BRG1"/>
<name>A0A964BRG1_9CYAN</name>
<evidence type="ECO:0000256" key="1">
    <source>
        <dbReference type="SAM" id="Phobius"/>
    </source>
</evidence>
<organism evidence="2 3">
    <name type="scientific">Waterburya agarophytonicola KI4</name>
    <dbReference type="NCBI Taxonomy" id="2874699"/>
    <lineage>
        <taxon>Bacteria</taxon>
        <taxon>Bacillati</taxon>
        <taxon>Cyanobacteriota</taxon>
        <taxon>Cyanophyceae</taxon>
        <taxon>Pleurocapsales</taxon>
        <taxon>Hyellaceae</taxon>
        <taxon>Waterburya</taxon>
        <taxon>Waterburya agarophytonicola</taxon>
    </lineage>
</organism>
<protein>
    <submittedName>
        <fullName evidence="2">MgtC/SapB family protein</fullName>
    </submittedName>
</protein>
<dbReference type="Proteomes" id="UP000729733">
    <property type="component" value="Unassembled WGS sequence"/>
</dbReference>
<keyword evidence="1" id="KW-0812">Transmembrane</keyword>
<reference evidence="2" key="1">
    <citation type="journal article" date="2021" name="Antonie Van Leeuwenhoek">
        <title>Draft genome and description of Waterburya agarophytonicola gen. nov. sp. nov. (Pleurocapsales, Cyanobacteria): a seaweed symbiont.</title>
        <authorList>
            <person name="Bonthond G."/>
            <person name="Shalygin S."/>
            <person name="Bayer T."/>
            <person name="Weinberger F."/>
        </authorList>
    </citation>
    <scope>NUCLEOTIDE SEQUENCE</scope>
    <source>
        <strain evidence="2">KI4</strain>
    </source>
</reference>